<keyword evidence="2" id="KW-0436">Ligase</keyword>
<name>A0A9P6H9H9_9AGAM</name>
<reference evidence="2" key="2">
    <citation type="submission" date="2020-11" db="EMBL/GenBank/DDBJ databases">
        <authorList>
            <consortium name="DOE Joint Genome Institute"/>
            <person name="Kuo A."/>
            <person name="Miyauchi S."/>
            <person name="Kiss E."/>
            <person name="Drula E."/>
            <person name="Kohler A."/>
            <person name="Sanchez-Garcia M."/>
            <person name="Andreopoulos B."/>
            <person name="Barry K.W."/>
            <person name="Bonito G."/>
            <person name="Buee M."/>
            <person name="Carver A."/>
            <person name="Chen C."/>
            <person name="Cichocki N."/>
            <person name="Clum A."/>
            <person name="Culley D."/>
            <person name="Crous P.W."/>
            <person name="Fauchery L."/>
            <person name="Girlanda M."/>
            <person name="Hayes R."/>
            <person name="Keri Z."/>
            <person name="Labutti K."/>
            <person name="Lipzen A."/>
            <person name="Lombard V."/>
            <person name="Magnuson J."/>
            <person name="Maillard F."/>
            <person name="Morin E."/>
            <person name="Murat C."/>
            <person name="Nolan M."/>
            <person name="Ohm R."/>
            <person name="Pangilinan J."/>
            <person name="Pereira M."/>
            <person name="Perotto S."/>
            <person name="Peter M."/>
            <person name="Riley R."/>
            <person name="Sitrit Y."/>
            <person name="Stielow B."/>
            <person name="Szollosi G."/>
            <person name="Zifcakova L."/>
            <person name="Stursova M."/>
            <person name="Spatafora J.W."/>
            <person name="Tedersoo L."/>
            <person name="Vaario L.-M."/>
            <person name="Yamada A."/>
            <person name="Yan M."/>
            <person name="Wang P."/>
            <person name="Xu J."/>
            <person name="Bruns T."/>
            <person name="Baldrian P."/>
            <person name="Vilgalys R."/>
            <person name="Henrissat B."/>
            <person name="Grigoriev I.V."/>
            <person name="Hibbett D."/>
            <person name="Nagy L.G."/>
            <person name="Martin F.M."/>
        </authorList>
    </citation>
    <scope>NUCLEOTIDE SEQUENCE</scope>
    <source>
        <strain evidence="2">UH-Tt-Lm1</strain>
    </source>
</reference>
<protein>
    <submittedName>
        <fullName evidence="2">Biotin-protein ligase</fullName>
    </submittedName>
</protein>
<reference evidence="2" key="1">
    <citation type="journal article" date="2020" name="Nat. Commun.">
        <title>Large-scale genome sequencing of mycorrhizal fungi provides insights into the early evolution of symbiotic traits.</title>
        <authorList>
            <person name="Miyauchi S."/>
            <person name="Kiss E."/>
            <person name="Kuo A."/>
            <person name="Drula E."/>
            <person name="Kohler A."/>
            <person name="Sanchez-Garcia M."/>
            <person name="Morin E."/>
            <person name="Andreopoulos B."/>
            <person name="Barry K.W."/>
            <person name="Bonito G."/>
            <person name="Buee M."/>
            <person name="Carver A."/>
            <person name="Chen C."/>
            <person name="Cichocki N."/>
            <person name="Clum A."/>
            <person name="Culley D."/>
            <person name="Crous P.W."/>
            <person name="Fauchery L."/>
            <person name="Girlanda M."/>
            <person name="Hayes R.D."/>
            <person name="Keri Z."/>
            <person name="LaButti K."/>
            <person name="Lipzen A."/>
            <person name="Lombard V."/>
            <person name="Magnuson J."/>
            <person name="Maillard F."/>
            <person name="Murat C."/>
            <person name="Nolan M."/>
            <person name="Ohm R.A."/>
            <person name="Pangilinan J."/>
            <person name="Pereira M.F."/>
            <person name="Perotto S."/>
            <person name="Peter M."/>
            <person name="Pfister S."/>
            <person name="Riley R."/>
            <person name="Sitrit Y."/>
            <person name="Stielow J.B."/>
            <person name="Szollosi G."/>
            <person name="Zifcakova L."/>
            <person name="Stursova M."/>
            <person name="Spatafora J.W."/>
            <person name="Tedersoo L."/>
            <person name="Vaario L.M."/>
            <person name="Yamada A."/>
            <person name="Yan M."/>
            <person name="Wang P."/>
            <person name="Xu J."/>
            <person name="Bruns T."/>
            <person name="Baldrian P."/>
            <person name="Vilgalys R."/>
            <person name="Dunand C."/>
            <person name="Henrissat B."/>
            <person name="Grigoriev I.V."/>
            <person name="Hibbett D."/>
            <person name="Nagy L.G."/>
            <person name="Martin F.M."/>
        </authorList>
    </citation>
    <scope>NUCLEOTIDE SEQUENCE</scope>
    <source>
        <strain evidence="2">UH-Tt-Lm1</strain>
    </source>
</reference>
<dbReference type="GO" id="GO:0016874">
    <property type="term" value="F:ligase activity"/>
    <property type="evidence" value="ECO:0007669"/>
    <property type="project" value="UniProtKB-KW"/>
</dbReference>
<accession>A0A9P6H9H9</accession>
<evidence type="ECO:0000313" key="3">
    <source>
        <dbReference type="Proteomes" id="UP000736335"/>
    </source>
</evidence>
<evidence type="ECO:0000313" key="2">
    <source>
        <dbReference type="EMBL" id="KAF9781365.1"/>
    </source>
</evidence>
<dbReference type="Proteomes" id="UP000736335">
    <property type="component" value="Unassembled WGS sequence"/>
</dbReference>
<dbReference type="AlphaFoldDB" id="A0A9P6H9H9"/>
<comment type="caution">
    <text evidence="2">The sequence shown here is derived from an EMBL/GenBank/DDBJ whole genome shotgun (WGS) entry which is preliminary data.</text>
</comment>
<dbReference type="Pfam" id="PF09825">
    <property type="entry name" value="BPL_N"/>
    <property type="match status" value="1"/>
</dbReference>
<sequence length="148" mass="15990">MTATAKMNVFIYSGPEVIQSSLPLLTNTLRSLLLPNYTVQSITQHALINHPWAPTCALLVIPSFSSTTSGSELTTRVSRYVNDGGLLLAFSVGAKGRTKDVLALPASYELGSSAELGPPRFRGCGVPAYARSVRGWGRGNCDSREFRW</sequence>
<feature type="domain" description="Biotin-protein ligase N-terminal" evidence="1">
    <location>
        <begin position="7"/>
        <end position="94"/>
    </location>
</feature>
<gene>
    <name evidence="2" type="ORF">BJ322DRAFT_272082</name>
</gene>
<dbReference type="EMBL" id="WIUZ02000014">
    <property type="protein sequence ID" value="KAF9781365.1"/>
    <property type="molecule type" value="Genomic_DNA"/>
</dbReference>
<dbReference type="OrthoDB" id="10250105at2759"/>
<proteinExistence type="predicted"/>
<organism evidence="2 3">
    <name type="scientific">Thelephora terrestris</name>
    <dbReference type="NCBI Taxonomy" id="56493"/>
    <lineage>
        <taxon>Eukaryota</taxon>
        <taxon>Fungi</taxon>
        <taxon>Dikarya</taxon>
        <taxon>Basidiomycota</taxon>
        <taxon>Agaricomycotina</taxon>
        <taxon>Agaricomycetes</taxon>
        <taxon>Thelephorales</taxon>
        <taxon>Thelephoraceae</taxon>
        <taxon>Thelephora</taxon>
    </lineage>
</organism>
<dbReference type="InterPro" id="IPR019197">
    <property type="entry name" value="Biotin-prot_ligase_N"/>
</dbReference>
<evidence type="ECO:0000259" key="1">
    <source>
        <dbReference type="Pfam" id="PF09825"/>
    </source>
</evidence>
<keyword evidence="3" id="KW-1185">Reference proteome</keyword>